<organism evidence="2 3">
    <name type="scientific">Halorubrum miltondacostae</name>
    <dbReference type="NCBI Taxonomy" id="3076378"/>
    <lineage>
        <taxon>Archaea</taxon>
        <taxon>Methanobacteriati</taxon>
        <taxon>Methanobacteriota</taxon>
        <taxon>Stenosarchaea group</taxon>
        <taxon>Halobacteria</taxon>
        <taxon>Halobacteriales</taxon>
        <taxon>Haloferacaceae</taxon>
        <taxon>Halorubrum</taxon>
    </lineage>
</organism>
<reference evidence="2 3" key="1">
    <citation type="submission" date="2024-06" db="EMBL/GenBank/DDBJ databases">
        <title>Halorubrum miltondacostae sp. nov., a potential PHA producer isolated from an inland solar saltern in Rio Maior, Portugal.</title>
        <authorList>
            <person name="Albuquerque L."/>
            <person name="Viver T."/>
            <person name="Barroso C."/>
            <person name="Claudino R."/>
            <person name="Galvan M."/>
            <person name="Simoes G."/>
            <person name="Lobo Da Cunha A."/>
            <person name="Egas C."/>
        </authorList>
    </citation>
    <scope>NUCLEOTIDE SEQUENCE [LARGE SCALE GENOMIC DNA]</scope>
    <source>
        <strain evidence="2 3">RMP-11</strain>
    </source>
</reference>
<keyword evidence="1" id="KW-0472">Membrane</keyword>
<dbReference type="RefSeq" id="WP_371161204.1">
    <property type="nucleotide sequence ID" value="NZ_JBEDNX010000004.1"/>
</dbReference>
<protein>
    <submittedName>
        <fullName evidence="2">Uncharacterized protein</fullName>
    </submittedName>
</protein>
<dbReference type="Proteomes" id="UP001567572">
    <property type="component" value="Unassembled WGS sequence"/>
</dbReference>
<proteinExistence type="predicted"/>
<evidence type="ECO:0000313" key="2">
    <source>
        <dbReference type="EMBL" id="MEZ3163597.1"/>
    </source>
</evidence>
<feature type="transmembrane region" description="Helical" evidence="1">
    <location>
        <begin position="34"/>
        <end position="55"/>
    </location>
</feature>
<evidence type="ECO:0000256" key="1">
    <source>
        <dbReference type="SAM" id="Phobius"/>
    </source>
</evidence>
<evidence type="ECO:0000313" key="3">
    <source>
        <dbReference type="Proteomes" id="UP001567572"/>
    </source>
</evidence>
<dbReference type="EMBL" id="JBEDNY010000002">
    <property type="protein sequence ID" value="MEZ3163597.1"/>
    <property type="molecule type" value="Genomic_DNA"/>
</dbReference>
<dbReference type="AlphaFoldDB" id="A0ABD5M2F5"/>
<comment type="caution">
    <text evidence="2">The sequence shown here is derived from an EMBL/GenBank/DDBJ whole genome shotgun (WGS) entry which is preliminary data.</text>
</comment>
<accession>A0ABD5M2F5</accession>
<keyword evidence="1" id="KW-0812">Transmembrane</keyword>
<gene>
    <name evidence="2" type="ORF">ABNG04_06870</name>
</gene>
<keyword evidence="1" id="KW-1133">Transmembrane helix</keyword>
<sequence length="61" mass="6607">MDRRDARFVLLSTLLAVTLLNTLDLPTAPWFPTVSAALAVATLLYAGSVVSRPLLAWLPAR</sequence>
<name>A0ABD5M2F5_9EURY</name>
<keyword evidence="3" id="KW-1185">Reference proteome</keyword>